<name>E7N0C2_9FIRM</name>
<keyword evidence="1 7" id="KW-0808">Transferase</keyword>
<dbReference type="AlphaFoldDB" id="E7N0C2"/>
<dbReference type="EC" id="2.7.6.2" evidence="5"/>
<dbReference type="InterPro" id="IPR036371">
    <property type="entry name" value="TPK_B1-bd_sf"/>
</dbReference>
<dbReference type="SUPFAM" id="SSF63862">
    <property type="entry name" value="Thiamin pyrophosphokinase, substrate-binding domain"/>
    <property type="match status" value="1"/>
</dbReference>
<dbReference type="Pfam" id="PF04265">
    <property type="entry name" value="TPK_B1_binding"/>
    <property type="match status" value="1"/>
</dbReference>
<dbReference type="EMBL" id="AECV01000003">
    <property type="protein sequence ID" value="EFW30334.1"/>
    <property type="molecule type" value="Genomic_DNA"/>
</dbReference>
<dbReference type="InterPro" id="IPR053149">
    <property type="entry name" value="TPK"/>
</dbReference>
<organism evidence="7 8">
    <name type="scientific">Selenomonas artemidis F0399</name>
    <dbReference type="NCBI Taxonomy" id="749551"/>
    <lineage>
        <taxon>Bacteria</taxon>
        <taxon>Bacillati</taxon>
        <taxon>Bacillota</taxon>
        <taxon>Negativicutes</taxon>
        <taxon>Selenomonadales</taxon>
        <taxon>Selenomonadaceae</taxon>
        <taxon>Selenomonas</taxon>
    </lineage>
</organism>
<dbReference type="GO" id="GO:0009229">
    <property type="term" value="P:thiamine diphosphate biosynthetic process"/>
    <property type="evidence" value="ECO:0007669"/>
    <property type="project" value="InterPro"/>
</dbReference>
<comment type="caution">
    <text evidence="7">The sequence shown here is derived from an EMBL/GenBank/DDBJ whole genome shotgun (WGS) entry which is preliminary data.</text>
</comment>
<dbReference type="GO" id="GO:0005524">
    <property type="term" value="F:ATP binding"/>
    <property type="evidence" value="ECO:0007669"/>
    <property type="project" value="UniProtKB-KW"/>
</dbReference>
<evidence type="ECO:0000256" key="2">
    <source>
        <dbReference type="ARBA" id="ARBA00022741"/>
    </source>
</evidence>
<dbReference type="CDD" id="cd07995">
    <property type="entry name" value="TPK"/>
    <property type="match status" value="1"/>
</dbReference>
<protein>
    <recommendedName>
        <fullName evidence="5">Thiamine diphosphokinase</fullName>
        <ecNumber evidence="5">2.7.6.2</ecNumber>
    </recommendedName>
</protein>
<evidence type="ECO:0000256" key="4">
    <source>
        <dbReference type="ARBA" id="ARBA00022840"/>
    </source>
</evidence>
<dbReference type="STRING" id="749551.HMPREF9555_00418"/>
<gene>
    <name evidence="7" type="ORF">HMPREF9555_00418</name>
</gene>
<keyword evidence="3 7" id="KW-0418">Kinase</keyword>
<evidence type="ECO:0000259" key="6">
    <source>
        <dbReference type="SMART" id="SM00983"/>
    </source>
</evidence>
<dbReference type="InterPro" id="IPR036759">
    <property type="entry name" value="TPK_catalytic_sf"/>
</dbReference>
<dbReference type="GO" id="GO:0016301">
    <property type="term" value="F:kinase activity"/>
    <property type="evidence" value="ECO:0007669"/>
    <property type="project" value="UniProtKB-KW"/>
</dbReference>
<sequence>MEKSGITSHILAIDKGVNLCRAVSKSPSLLIGDGDSASPEAWTWAIEHGAEVYRFPVEKDDSDTALSLRIAAQHFTRPLIILTAAFGGRLDHLFSTAAICAHAPVPCILIDEKEALLYLRGGESISIACDEMPRAISLLPFTEECAGVTTQGLHWELTGTVISARASTTISNIISPKNTARRFSIHLERGILGVYLCWQE</sequence>
<dbReference type="GO" id="GO:0004788">
    <property type="term" value="F:thiamine diphosphokinase activity"/>
    <property type="evidence" value="ECO:0007669"/>
    <property type="project" value="UniProtKB-UniRule"/>
</dbReference>
<keyword evidence="4" id="KW-0067">ATP-binding</keyword>
<evidence type="ECO:0000256" key="3">
    <source>
        <dbReference type="ARBA" id="ARBA00022777"/>
    </source>
</evidence>
<evidence type="ECO:0000256" key="1">
    <source>
        <dbReference type="ARBA" id="ARBA00022679"/>
    </source>
</evidence>
<keyword evidence="2" id="KW-0547">Nucleotide-binding</keyword>
<accession>E7N0C2</accession>
<dbReference type="HOGENOM" id="CLU_044237_1_1_9"/>
<dbReference type="SMART" id="SM00983">
    <property type="entry name" value="TPK_B1_binding"/>
    <property type="match status" value="1"/>
</dbReference>
<dbReference type="SUPFAM" id="SSF63999">
    <property type="entry name" value="Thiamin pyrophosphokinase, catalytic domain"/>
    <property type="match status" value="1"/>
</dbReference>
<reference evidence="7 8" key="1">
    <citation type="submission" date="2010-08" db="EMBL/GenBank/DDBJ databases">
        <authorList>
            <person name="Weinstock G."/>
            <person name="Sodergren E."/>
            <person name="Clifton S."/>
            <person name="Fulton L."/>
            <person name="Fulton B."/>
            <person name="Courtney L."/>
            <person name="Fronick C."/>
            <person name="Harrison M."/>
            <person name="Strong C."/>
            <person name="Farmer C."/>
            <person name="Delahaunty K."/>
            <person name="Markovic C."/>
            <person name="Hall O."/>
            <person name="Minx P."/>
            <person name="Tomlinson C."/>
            <person name="Mitreva M."/>
            <person name="Hou S."/>
            <person name="Chen J."/>
            <person name="Wollam A."/>
            <person name="Pepin K.H."/>
            <person name="Johnson M."/>
            <person name="Bhonagiri V."/>
            <person name="Zhang X."/>
            <person name="Suruliraj S."/>
            <person name="Warren W."/>
            <person name="Chinwalla A."/>
            <person name="Mardis E.R."/>
            <person name="Wilson R.K."/>
        </authorList>
    </citation>
    <scope>NUCLEOTIDE SEQUENCE [LARGE SCALE GENOMIC DNA]</scope>
    <source>
        <strain evidence="7 8">F0399</strain>
    </source>
</reference>
<dbReference type="InterPro" id="IPR007373">
    <property type="entry name" value="Thiamin_PyroPKinase_B1-bd"/>
</dbReference>
<evidence type="ECO:0000256" key="5">
    <source>
        <dbReference type="NCBIfam" id="TIGR01378"/>
    </source>
</evidence>
<dbReference type="InterPro" id="IPR006282">
    <property type="entry name" value="Thi_PPkinase"/>
</dbReference>
<keyword evidence="8" id="KW-1185">Reference proteome</keyword>
<feature type="domain" description="Thiamin pyrophosphokinase thiamin-binding" evidence="6">
    <location>
        <begin position="123"/>
        <end position="192"/>
    </location>
</feature>
<dbReference type="GO" id="GO:0006772">
    <property type="term" value="P:thiamine metabolic process"/>
    <property type="evidence" value="ECO:0007669"/>
    <property type="project" value="UniProtKB-UniRule"/>
</dbReference>
<dbReference type="Pfam" id="PF04263">
    <property type="entry name" value="TPK_catalytic"/>
    <property type="match status" value="1"/>
</dbReference>
<dbReference type="GO" id="GO:0030975">
    <property type="term" value="F:thiamine binding"/>
    <property type="evidence" value="ECO:0007669"/>
    <property type="project" value="InterPro"/>
</dbReference>
<dbReference type="PANTHER" id="PTHR41299:SF1">
    <property type="entry name" value="THIAMINE PYROPHOSPHOKINASE"/>
    <property type="match status" value="1"/>
</dbReference>
<dbReference type="InterPro" id="IPR007371">
    <property type="entry name" value="TPK_catalytic"/>
</dbReference>
<evidence type="ECO:0000313" key="7">
    <source>
        <dbReference type="EMBL" id="EFW30334.1"/>
    </source>
</evidence>
<dbReference type="PANTHER" id="PTHR41299">
    <property type="entry name" value="THIAMINE PYROPHOSPHOKINASE"/>
    <property type="match status" value="1"/>
</dbReference>
<dbReference type="Proteomes" id="UP000004633">
    <property type="component" value="Unassembled WGS sequence"/>
</dbReference>
<dbReference type="Gene3D" id="3.40.50.10240">
    <property type="entry name" value="Thiamin pyrophosphokinase, catalytic domain"/>
    <property type="match status" value="1"/>
</dbReference>
<proteinExistence type="predicted"/>
<evidence type="ECO:0000313" key="8">
    <source>
        <dbReference type="Proteomes" id="UP000004633"/>
    </source>
</evidence>
<dbReference type="NCBIfam" id="TIGR01378">
    <property type="entry name" value="thi_PPkinase"/>
    <property type="match status" value="1"/>
</dbReference>